<keyword evidence="2" id="KW-0378">Hydrolase</keyword>
<name>A0ABV9U0P5_9ACTN</name>
<evidence type="ECO:0000313" key="2">
    <source>
        <dbReference type="EMBL" id="MFC4910008.1"/>
    </source>
</evidence>
<sequence>MRTDEWTPPSYADPDAFEERDVAVGSVGGTLVVPRSASGVGVVLLSGGGPFDRDGTAGPNKPLKDLAWGLAGSLPGGGLGGVASVRFDKPSGQAATMTDEYVPFAVEAVRRLRDVAERVFVVGHSMGGKVAPRVARAVPVDGLVLLAADAEPMHRAAVRVSRHLASLDPAYADFAAQIERQVAAMDALTADTPSADLPFGLPASYWLDLLGYDPVAAAGPLGLPLFIAQGGRDYQVTVADDLSRWRAGLAGSPDVTFRVYEADDHMFFPGSGPSGPADYLRPQHVDPDLVADIAAWLSAR</sequence>
<feature type="domain" description="AB hydrolase-1" evidence="1">
    <location>
        <begin position="42"/>
        <end position="268"/>
    </location>
</feature>
<dbReference type="Pfam" id="PF12697">
    <property type="entry name" value="Abhydrolase_6"/>
    <property type="match status" value="1"/>
</dbReference>
<gene>
    <name evidence="2" type="ORF">ACFPCY_21985</name>
</gene>
<dbReference type="InterPro" id="IPR000073">
    <property type="entry name" value="AB_hydrolase_1"/>
</dbReference>
<protein>
    <submittedName>
        <fullName evidence="2">Alpha/beta fold hydrolase</fullName>
    </submittedName>
</protein>
<dbReference type="PANTHER" id="PTHR43265">
    <property type="entry name" value="ESTERASE ESTD"/>
    <property type="match status" value="1"/>
</dbReference>
<evidence type="ECO:0000259" key="1">
    <source>
        <dbReference type="Pfam" id="PF12697"/>
    </source>
</evidence>
<dbReference type="RefSeq" id="WP_378257978.1">
    <property type="nucleotide sequence ID" value="NZ_JBHSIT010000006.1"/>
</dbReference>
<dbReference type="InterPro" id="IPR053145">
    <property type="entry name" value="AB_hydrolase_Est10"/>
</dbReference>
<dbReference type="GO" id="GO:0016787">
    <property type="term" value="F:hydrolase activity"/>
    <property type="evidence" value="ECO:0007669"/>
    <property type="project" value="UniProtKB-KW"/>
</dbReference>
<dbReference type="PANTHER" id="PTHR43265:SF1">
    <property type="entry name" value="ESTERASE ESTD"/>
    <property type="match status" value="1"/>
</dbReference>
<reference evidence="3" key="1">
    <citation type="journal article" date="2019" name="Int. J. Syst. Evol. Microbiol.">
        <title>The Global Catalogue of Microorganisms (GCM) 10K type strain sequencing project: providing services to taxonomists for standard genome sequencing and annotation.</title>
        <authorList>
            <consortium name="The Broad Institute Genomics Platform"/>
            <consortium name="The Broad Institute Genome Sequencing Center for Infectious Disease"/>
            <person name="Wu L."/>
            <person name="Ma J."/>
        </authorList>
    </citation>
    <scope>NUCLEOTIDE SEQUENCE [LARGE SCALE GENOMIC DNA]</scope>
    <source>
        <strain evidence="3">KLKA75</strain>
    </source>
</reference>
<dbReference type="Proteomes" id="UP001595872">
    <property type="component" value="Unassembled WGS sequence"/>
</dbReference>
<keyword evidence="3" id="KW-1185">Reference proteome</keyword>
<dbReference type="SUPFAM" id="SSF53474">
    <property type="entry name" value="alpha/beta-Hydrolases"/>
    <property type="match status" value="1"/>
</dbReference>
<comment type="caution">
    <text evidence="2">The sequence shown here is derived from an EMBL/GenBank/DDBJ whole genome shotgun (WGS) entry which is preliminary data.</text>
</comment>
<organism evidence="2 3">
    <name type="scientific">Actinomadura gamaensis</name>
    <dbReference type="NCBI Taxonomy" id="1763541"/>
    <lineage>
        <taxon>Bacteria</taxon>
        <taxon>Bacillati</taxon>
        <taxon>Actinomycetota</taxon>
        <taxon>Actinomycetes</taxon>
        <taxon>Streptosporangiales</taxon>
        <taxon>Thermomonosporaceae</taxon>
        <taxon>Actinomadura</taxon>
    </lineage>
</organism>
<dbReference type="Gene3D" id="3.40.50.1820">
    <property type="entry name" value="alpha/beta hydrolase"/>
    <property type="match status" value="1"/>
</dbReference>
<evidence type="ECO:0000313" key="3">
    <source>
        <dbReference type="Proteomes" id="UP001595872"/>
    </source>
</evidence>
<accession>A0ABV9U0P5</accession>
<dbReference type="InterPro" id="IPR029058">
    <property type="entry name" value="AB_hydrolase_fold"/>
</dbReference>
<dbReference type="EMBL" id="JBHSIT010000006">
    <property type="protein sequence ID" value="MFC4910008.1"/>
    <property type="molecule type" value="Genomic_DNA"/>
</dbReference>
<proteinExistence type="predicted"/>